<comment type="caution">
    <text evidence="2">The sequence shown here is derived from an EMBL/GenBank/DDBJ whole genome shotgun (WGS) entry which is preliminary data.</text>
</comment>
<dbReference type="SUPFAM" id="SSF56112">
    <property type="entry name" value="Protein kinase-like (PK-like)"/>
    <property type="match status" value="1"/>
</dbReference>
<gene>
    <name evidence="2" type="ORF">H9850_07755</name>
</gene>
<reference evidence="2" key="2">
    <citation type="submission" date="2021-04" db="EMBL/GenBank/DDBJ databases">
        <authorList>
            <person name="Gilroy R."/>
        </authorList>
    </citation>
    <scope>NUCLEOTIDE SEQUENCE</scope>
    <source>
        <strain evidence="2">USASDec5-558</strain>
    </source>
</reference>
<dbReference type="InterPro" id="IPR011009">
    <property type="entry name" value="Kinase-like_dom_sf"/>
</dbReference>
<dbReference type="Gene3D" id="3.30.200.20">
    <property type="entry name" value="Phosphorylase Kinase, domain 1"/>
    <property type="match status" value="1"/>
</dbReference>
<dbReference type="Gene3D" id="3.90.1200.10">
    <property type="match status" value="1"/>
</dbReference>
<evidence type="ECO:0000313" key="3">
    <source>
        <dbReference type="Proteomes" id="UP000886829"/>
    </source>
</evidence>
<dbReference type="AlphaFoldDB" id="A0A9D1WDS0"/>
<dbReference type="EMBL" id="DXEV01000156">
    <property type="protein sequence ID" value="HIX57350.1"/>
    <property type="molecule type" value="Genomic_DNA"/>
</dbReference>
<evidence type="ECO:0000313" key="2">
    <source>
        <dbReference type="EMBL" id="HIX57350.1"/>
    </source>
</evidence>
<name>A0A9D1WDS0_9GAMM</name>
<feature type="domain" description="Aminoglycoside phosphotransferase" evidence="1">
    <location>
        <begin position="43"/>
        <end position="328"/>
    </location>
</feature>
<organism evidence="2 3">
    <name type="scientific">Candidatus Anaerobiospirillum pullistercoris</name>
    <dbReference type="NCBI Taxonomy" id="2838452"/>
    <lineage>
        <taxon>Bacteria</taxon>
        <taxon>Pseudomonadati</taxon>
        <taxon>Pseudomonadota</taxon>
        <taxon>Gammaproteobacteria</taxon>
        <taxon>Aeromonadales</taxon>
        <taxon>Succinivibrionaceae</taxon>
        <taxon>Anaerobiospirillum</taxon>
    </lineage>
</organism>
<proteinExistence type="predicted"/>
<dbReference type="InterPro" id="IPR002575">
    <property type="entry name" value="Aminoglycoside_PTrfase"/>
</dbReference>
<dbReference type="Pfam" id="PF01636">
    <property type="entry name" value="APH"/>
    <property type="match status" value="1"/>
</dbReference>
<reference evidence="2" key="1">
    <citation type="journal article" date="2021" name="PeerJ">
        <title>Extensive microbial diversity within the chicken gut microbiome revealed by metagenomics and culture.</title>
        <authorList>
            <person name="Gilroy R."/>
            <person name="Ravi A."/>
            <person name="Getino M."/>
            <person name="Pursley I."/>
            <person name="Horton D.L."/>
            <person name="Alikhan N.F."/>
            <person name="Baker D."/>
            <person name="Gharbi K."/>
            <person name="Hall N."/>
            <person name="Watson M."/>
            <person name="Adriaenssens E.M."/>
            <person name="Foster-Nyarko E."/>
            <person name="Jarju S."/>
            <person name="Secka A."/>
            <person name="Antonio M."/>
            <person name="Oren A."/>
            <person name="Chaudhuri R.R."/>
            <person name="La Ragione R."/>
            <person name="Hildebrand F."/>
            <person name="Pallen M.J."/>
        </authorList>
    </citation>
    <scope>NUCLEOTIDE SEQUENCE</scope>
    <source>
        <strain evidence="2">USASDec5-558</strain>
    </source>
</reference>
<sequence>MSVTENTEISRYSQLLAFLKEQKIQCSSCDPCDCGNECAGALVPLNGDASFRRYYRLKQDAHSVEALCYKHHTYLQAPEYFNETLIIVDAPPATQKNREFVAINNILSHARVLVPTIICADLEHGFMVQEDLGQTLFWDKLQALSAPEQKLAFYQLALNTLTKIAALPLGYQQLDRVSEARNRLSDMPEEQRAECKKRIARYELDSTELKYLSELPPFDDAFIRMELGIFTEWCLDKALHLTLSTAEQEMLERSFTFLSEQCRSQEQVAMHRDFHSRNLMVLPEDSTDVSNMMLGVLDYQDMVLGPIGYDVASLLYDCYTQLNPEHLEQLLSDCYDNYRLNGLLQDVSREDFARQVKICAIQRHIKVLGIFNRLHLRDGKAGYLQYLPDVLSYVERNCADIPELQELLAFLQQRVRPALCPQA</sequence>
<protein>
    <submittedName>
        <fullName evidence="2">Phosphotransferase</fullName>
    </submittedName>
</protein>
<accession>A0A9D1WDS0</accession>
<evidence type="ECO:0000259" key="1">
    <source>
        <dbReference type="Pfam" id="PF01636"/>
    </source>
</evidence>
<dbReference type="Proteomes" id="UP000886829">
    <property type="component" value="Unassembled WGS sequence"/>
</dbReference>